<protein>
    <submittedName>
        <fullName evidence="2">Uncharacterized protein</fullName>
    </submittedName>
</protein>
<dbReference type="OMA" id="IRRRCVQ"/>
<name>A0A067CT31_SAPPC</name>
<keyword evidence="3" id="KW-1185">Reference proteome</keyword>
<dbReference type="KEGG" id="spar:SPRG_01738"/>
<dbReference type="OrthoDB" id="77389at2759"/>
<feature type="region of interest" description="Disordered" evidence="1">
    <location>
        <begin position="46"/>
        <end position="82"/>
    </location>
</feature>
<dbReference type="VEuPathDB" id="FungiDB:SPRG_01738"/>
<dbReference type="RefSeq" id="XP_012195495.1">
    <property type="nucleotide sequence ID" value="XM_012340105.1"/>
</dbReference>
<dbReference type="Proteomes" id="UP000030745">
    <property type="component" value="Unassembled WGS sequence"/>
</dbReference>
<accession>A0A067CT31</accession>
<evidence type="ECO:0000313" key="3">
    <source>
        <dbReference type="Proteomes" id="UP000030745"/>
    </source>
</evidence>
<proteinExistence type="predicted"/>
<sequence>MRHYRIQAPYIAPEQYERIRTCIRRRCVQGPWRKVYVQQLRAKQQAKLASSPSKAAPSSDAVEDEAAKREKAAQKANSARLDKEKEIEALEAKLQELVDQKHVQFKLLKAILMDEKMSSRLPPQP</sequence>
<dbReference type="EMBL" id="KK583192">
    <property type="protein sequence ID" value="KDO33859.1"/>
    <property type="molecule type" value="Genomic_DNA"/>
</dbReference>
<organism evidence="2 3">
    <name type="scientific">Saprolegnia parasitica (strain CBS 223.65)</name>
    <dbReference type="NCBI Taxonomy" id="695850"/>
    <lineage>
        <taxon>Eukaryota</taxon>
        <taxon>Sar</taxon>
        <taxon>Stramenopiles</taxon>
        <taxon>Oomycota</taxon>
        <taxon>Saprolegniomycetes</taxon>
        <taxon>Saprolegniales</taxon>
        <taxon>Saprolegniaceae</taxon>
        <taxon>Saprolegnia</taxon>
    </lineage>
</organism>
<dbReference type="AlphaFoldDB" id="A0A067CT31"/>
<gene>
    <name evidence="2" type="ORF">SPRG_01738</name>
</gene>
<dbReference type="GeneID" id="24124319"/>
<evidence type="ECO:0000256" key="1">
    <source>
        <dbReference type="SAM" id="MobiDB-lite"/>
    </source>
</evidence>
<feature type="compositionally biased region" description="Low complexity" evidence="1">
    <location>
        <begin position="46"/>
        <end position="59"/>
    </location>
</feature>
<evidence type="ECO:0000313" key="2">
    <source>
        <dbReference type="EMBL" id="KDO33859.1"/>
    </source>
</evidence>
<reference evidence="2 3" key="1">
    <citation type="journal article" date="2013" name="PLoS Genet.">
        <title>Distinctive expansion of potential virulence genes in the genome of the oomycete fish pathogen Saprolegnia parasitica.</title>
        <authorList>
            <person name="Jiang R.H."/>
            <person name="de Bruijn I."/>
            <person name="Haas B.J."/>
            <person name="Belmonte R."/>
            <person name="Lobach L."/>
            <person name="Christie J."/>
            <person name="van den Ackerveken G."/>
            <person name="Bottin A."/>
            <person name="Bulone V."/>
            <person name="Diaz-Moreno S.M."/>
            <person name="Dumas B."/>
            <person name="Fan L."/>
            <person name="Gaulin E."/>
            <person name="Govers F."/>
            <person name="Grenville-Briggs L.J."/>
            <person name="Horner N.R."/>
            <person name="Levin J.Z."/>
            <person name="Mammella M."/>
            <person name="Meijer H.J."/>
            <person name="Morris P."/>
            <person name="Nusbaum C."/>
            <person name="Oome S."/>
            <person name="Phillips A.J."/>
            <person name="van Rooyen D."/>
            <person name="Rzeszutek E."/>
            <person name="Saraiva M."/>
            <person name="Secombes C.J."/>
            <person name="Seidl M.F."/>
            <person name="Snel B."/>
            <person name="Stassen J.H."/>
            <person name="Sykes S."/>
            <person name="Tripathy S."/>
            <person name="van den Berg H."/>
            <person name="Vega-Arreguin J.C."/>
            <person name="Wawra S."/>
            <person name="Young S.K."/>
            <person name="Zeng Q."/>
            <person name="Dieguez-Uribeondo J."/>
            <person name="Russ C."/>
            <person name="Tyler B.M."/>
            <person name="van West P."/>
        </authorList>
    </citation>
    <scope>NUCLEOTIDE SEQUENCE [LARGE SCALE GENOMIC DNA]</scope>
    <source>
        <strain evidence="2 3">CBS 223.65</strain>
    </source>
</reference>